<accession>A0AAN1PVY8</accession>
<evidence type="ECO:0000313" key="1">
    <source>
        <dbReference type="EMBL" id="AXX63974.1"/>
    </source>
</evidence>
<dbReference type="EMBL" id="CP019292">
    <property type="protein sequence ID" value="AXX63974.1"/>
    <property type="molecule type" value="Genomic_DNA"/>
</dbReference>
<dbReference type="AlphaFoldDB" id="A0AAN1PVY8"/>
<proteinExistence type="predicted"/>
<organism evidence="1 2">
    <name type="scientific">Vibrio vulnificus</name>
    <dbReference type="NCBI Taxonomy" id="672"/>
    <lineage>
        <taxon>Bacteria</taxon>
        <taxon>Pseudomonadati</taxon>
        <taxon>Pseudomonadota</taxon>
        <taxon>Gammaproteobacteria</taxon>
        <taxon>Vibrionales</taxon>
        <taxon>Vibrionaceae</taxon>
        <taxon>Vibrio</taxon>
    </lineage>
</organism>
<gene>
    <name evidence="1" type="ORF">FORC53_5635</name>
</gene>
<sequence length="84" mass="8908">MSDQDKLNEMKEAAKRGAMQAAEAAFESGYNSGFFNGYQVGETVGYVRGIDSLKAAVSDGLRHGSPECAKAMQSLKSLGLADDE</sequence>
<dbReference type="Proteomes" id="UP000263418">
    <property type="component" value="Chromosome 3"/>
</dbReference>
<reference evidence="1 2" key="1">
    <citation type="submission" date="2017-03" db="EMBL/GenBank/DDBJ databases">
        <title>Complete Genome Sequence of Vibrio vulnificus FORC_053.</title>
        <authorList>
            <consortium name="Food-borne Pathogen Omics Research Center"/>
            <person name="Chung H.Y."/>
            <person name="Na E.J."/>
            <person name="Song J.S."/>
            <person name="Kim H."/>
            <person name="Lee J.-H."/>
            <person name="Ryu S."/>
            <person name="Choi S.H."/>
        </authorList>
    </citation>
    <scope>NUCLEOTIDE SEQUENCE [LARGE SCALE GENOMIC DNA]</scope>
    <source>
        <strain evidence="1 2">FORC_053</strain>
    </source>
</reference>
<dbReference type="RefSeq" id="WP_020330785.1">
    <property type="nucleotide sequence ID" value="NZ_CP015514.1"/>
</dbReference>
<protein>
    <submittedName>
        <fullName evidence="1">Uncharacterized protein</fullName>
    </submittedName>
</protein>
<evidence type="ECO:0000313" key="2">
    <source>
        <dbReference type="Proteomes" id="UP000263418"/>
    </source>
</evidence>
<name>A0AAN1PVY8_VIBVL</name>